<dbReference type="GO" id="GO:0005524">
    <property type="term" value="F:ATP binding"/>
    <property type="evidence" value="ECO:0007669"/>
    <property type="project" value="UniProtKB-KW"/>
</dbReference>
<feature type="region of interest" description="Disordered" evidence="5">
    <location>
        <begin position="301"/>
        <end position="337"/>
    </location>
</feature>
<dbReference type="PROSITE" id="PS50011">
    <property type="entry name" value="PROTEIN_KINASE_DOM"/>
    <property type="match status" value="1"/>
</dbReference>
<name>A0A6J4UNA5_9BACT</name>
<keyword evidence="2" id="KW-0547">Nucleotide-binding</keyword>
<accession>A0A6J4UNA5</accession>
<dbReference type="CDD" id="cd14014">
    <property type="entry name" value="STKc_PknB_like"/>
    <property type="match status" value="1"/>
</dbReference>
<keyword evidence="1" id="KW-0808">Transferase</keyword>
<evidence type="ECO:0000256" key="1">
    <source>
        <dbReference type="ARBA" id="ARBA00022679"/>
    </source>
</evidence>
<feature type="compositionally biased region" description="Low complexity" evidence="5">
    <location>
        <begin position="324"/>
        <end position="334"/>
    </location>
</feature>
<evidence type="ECO:0000313" key="9">
    <source>
        <dbReference type="EMBL" id="CAA9552896.1"/>
    </source>
</evidence>
<evidence type="ECO:0000256" key="4">
    <source>
        <dbReference type="ARBA" id="ARBA00022840"/>
    </source>
</evidence>
<evidence type="ECO:0000256" key="5">
    <source>
        <dbReference type="SAM" id="MobiDB-lite"/>
    </source>
</evidence>
<dbReference type="Gene3D" id="1.10.510.10">
    <property type="entry name" value="Transferase(Phosphotransferase) domain 1"/>
    <property type="match status" value="1"/>
</dbReference>
<feature type="transmembrane region" description="Helical" evidence="6">
    <location>
        <begin position="374"/>
        <end position="394"/>
    </location>
</feature>
<keyword evidence="6" id="KW-1133">Transmembrane helix</keyword>
<gene>
    <name evidence="9" type="ORF">AVDCRST_MAG87-1004</name>
</gene>
<dbReference type="SUPFAM" id="SSF56112">
    <property type="entry name" value="Protein kinase-like (PK-like)"/>
    <property type="match status" value="1"/>
</dbReference>
<protein>
    <submittedName>
        <fullName evidence="9">Serine/threonine protein kinase</fullName>
    </submittedName>
</protein>
<evidence type="ECO:0000259" key="7">
    <source>
        <dbReference type="PROSITE" id="PS50011"/>
    </source>
</evidence>
<keyword evidence="6" id="KW-0472">Membrane</keyword>
<dbReference type="EMBL" id="CADCWJ010000234">
    <property type="protein sequence ID" value="CAA9552896.1"/>
    <property type="molecule type" value="Genomic_DNA"/>
</dbReference>
<dbReference type="PANTHER" id="PTHR43289:SF34">
    <property type="entry name" value="SERINE_THREONINE-PROTEIN KINASE YBDM-RELATED"/>
    <property type="match status" value="1"/>
</dbReference>
<dbReference type="Gene3D" id="3.30.200.20">
    <property type="entry name" value="Phosphorylase Kinase, domain 1"/>
    <property type="match status" value="1"/>
</dbReference>
<dbReference type="GO" id="GO:0004674">
    <property type="term" value="F:protein serine/threonine kinase activity"/>
    <property type="evidence" value="ECO:0007669"/>
    <property type="project" value="UniProtKB-KW"/>
</dbReference>
<dbReference type="InterPro" id="IPR008271">
    <property type="entry name" value="Ser/Thr_kinase_AS"/>
</dbReference>
<dbReference type="InterPro" id="IPR000719">
    <property type="entry name" value="Prot_kinase_dom"/>
</dbReference>
<dbReference type="PANTHER" id="PTHR43289">
    <property type="entry name" value="MITOGEN-ACTIVATED PROTEIN KINASE KINASE KINASE 20-RELATED"/>
    <property type="match status" value="1"/>
</dbReference>
<proteinExistence type="predicted"/>
<keyword evidence="3 9" id="KW-0418">Kinase</keyword>
<dbReference type="AlphaFoldDB" id="A0A6J4UNA5"/>
<evidence type="ECO:0000256" key="6">
    <source>
        <dbReference type="SAM" id="Phobius"/>
    </source>
</evidence>
<dbReference type="Pfam" id="PF00069">
    <property type="entry name" value="Pkinase"/>
    <property type="match status" value="1"/>
</dbReference>
<keyword evidence="9" id="KW-0723">Serine/threonine-protein kinase</keyword>
<keyword evidence="6" id="KW-0812">Transmembrane</keyword>
<keyword evidence="4" id="KW-0067">ATP-binding</keyword>
<dbReference type="SMART" id="SM00220">
    <property type="entry name" value="S_TKc"/>
    <property type="match status" value="1"/>
</dbReference>
<organism evidence="9">
    <name type="scientific">uncultured Thermomicrobiales bacterium</name>
    <dbReference type="NCBI Taxonomy" id="1645740"/>
    <lineage>
        <taxon>Bacteria</taxon>
        <taxon>Pseudomonadati</taxon>
        <taxon>Thermomicrobiota</taxon>
        <taxon>Thermomicrobia</taxon>
        <taxon>Thermomicrobiales</taxon>
        <taxon>environmental samples</taxon>
    </lineage>
</organism>
<evidence type="ECO:0000256" key="2">
    <source>
        <dbReference type="ARBA" id="ARBA00022741"/>
    </source>
</evidence>
<dbReference type="InterPro" id="IPR011009">
    <property type="entry name" value="Kinase-like_dom_sf"/>
</dbReference>
<dbReference type="Gene3D" id="2.30.30.40">
    <property type="entry name" value="SH3 Domains"/>
    <property type="match status" value="1"/>
</dbReference>
<evidence type="ECO:0000259" key="8">
    <source>
        <dbReference type="PROSITE" id="PS51781"/>
    </source>
</evidence>
<dbReference type="Pfam" id="PF08239">
    <property type="entry name" value="SH3_3"/>
    <property type="match status" value="1"/>
</dbReference>
<feature type="domain" description="Protein kinase" evidence="7">
    <location>
        <begin position="24"/>
        <end position="287"/>
    </location>
</feature>
<dbReference type="PROSITE" id="PS51781">
    <property type="entry name" value="SH3B"/>
    <property type="match status" value="1"/>
</dbReference>
<feature type="domain" description="SH3b" evidence="8">
    <location>
        <begin position="411"/>
        <end position="482"/>
    </location>
</feature>
<reference evidence="9" key="1">
    <citation type="submission" date="2020-02" db="EMBL/GenBank/DDBJ databases">
        <authorList>
            <person name="Meier V. D."/>
        </authorList>
    </citation>
    <scope>NUCLEOTIDE SEQUENCE</scope>
    <source>
        <strain evidence="9">AVDCRST_MAG87</strain>
    </source>
</reference>
<dbReference type="PROSITE" id="PS00108">
    <property type="entry name" value="PROTEIN_KINASE_ST"/>
    <property type="match status" value="1"/>
</dbReference>
<evidence type="ECO:0000256" key="3">
    <source>
        <dbReference type="ARBA" id="ARBA00022777"/>
    </source>
</evidence>
<sequence length="530" mass="57569">MTSGASNTTARGAARRVIGGKYELQPDAPLGAGGIAMVYKGRDLRARRDVAIKTLRPEYQANPDSRKRFRQEARMMAFVSHPNLVSIYDLHEEEAGSWIVMEYVPGRNLKRIVENRGALPPEEVLVILDQVAQALDHLHGRKLVHLDVKPQNLILTPDGVVKLIDFGLAQPAGPRQETIGGAAFGTVAYLAPEQASGEAVDAATDVYALGCVAYELLTGQPPFIVPAGPDHQRELIRAHLDLLPVAPSIARPDLNLPSWVDDVIGWSLAKPKEERFHDAPTFARQFRSGLVGALSEDAHPTSRLAAANEERTRSFSLPLRRTNAAGPAERPPAAELDRRASIPTSPAAAKGIASRVYQLGGRAARRTRPLHLTLWKIALVFAVGNILLALVLLSRDGPSALVERLLSVAPGTTTEVTVDDLNLRAGPGAGFDVVDVLPEGTEVRVTGLSRSSAEGMWWPVELERDGTARRGWVWAEGLRPNEWTGRLSWVQGIVERGQEVRERLSERAVPEARFVLTASAFAGPWPAPVT</sequence>
<dbReference type="InterPro" id="IPR003646">
    <property type="entry name" value="SH3-like_bac-type"/>
</dbReference>